<name>A0A168GQH8_CORDF</name>
<reference evidence="4 5" key="1">
    <citation type="journal article" date="2016" name="Genome Biol. Evol.">
        <title>Divergent and convergent evolution of fungal pathogenicity.</title>
        <authorList>
            <person name="Shang Y."/>
            <person name="Xiao G."/>
            <person name="Zheng P."/>
            <person name="Cen K."/>
            <person name="Zhan S."/>
            <person name="Wang C."/>
        </authorList>
    </citation>
    <scope>NUCLEOTIDE SEQUENCE [LARGE SCALE GENOMIC DNA]</scope>
    <source>
        <strain evidence="4 5">RCEF 1005</strain>
    </source>
</reference>
<dbReference type="PRINTS" id="PR00753">
    <property type="entry name" value="ACCSYNTHASE"/>
</dbReference>
<dbReference type="SUPFAM" id="SSF53383">
    <property type="entry name" value="PLP-dependent transferases"/>
    <property type="match status" value="1"/>
</dbReference>
<keyword evidence="5" id="KW-1185">Reference proteome</keyword>
<evidence type="ECO:0000259" key="3">
    <source>
        <dbReference type="Pfam" id="PF00155"/>
    </source>
</evidence>
<dbReference type="Gene3D" id="3.90.1150.10">
    <property type="entry name" value="Aspartate Aminotransferase, domain 1"/>
    <property type="match status" value="1"/>
</dbReference>
<dbReference type="EMBL" id="AZHF01000004">
    <property type="protein sequence ID" value="OAA76783.1"/>
    <property type="molecule type" value="Genomic_DNA"/>
</dbReference>
<organism evidence="4 5">
    <name type="scientific">Akanthomyces lecanii RCEF 1005</name>
    <dbReference type="NCBI Taxonomy" id="1081108"/>
    <lineage>
        <taxon>Eukaryota</taxon>
        <taxon>Fungi</taxon>
        <taxon>Dikarya</taxon>
        <taxon>Ascomycota</taxon>
        <taxon>Pezizomycotina</taxon>
        <taxon>Sordariomycetes</taxon>
        <taxon>Hypocreomycetidae</taxon>
        <taxon>Hypocreales</taxon>
        <taxon>Cordycipitaceae</taxon>
        <taxon>Akanthomyces</taxon>
        <taxon>Cordyceps confragosa</taxon>
    </lineage>
</organism>
<dbReference type="PROSITE" id="PS00105">
    <property type="entry name" value="AA_TRANSFER_CLASS_1"/>
    <property type="match status" value="1"/>
</dbReference>
<dbReference type="InterPro" id="IPR004838">
    <property type="entry name" value="NHTrfase_class1_PyrdxlP-BS"/>
</dbReference>
<gene>
    <name evidence="4" type="ORF">LEL_06467</name>
</gene>
<dbReference type="Proteomes" id="UP000076881">
    <property type="component" value="Unassembled WGS sequence"/>
</dbReference>
<dbReference type="InterPro" id="IPR015421">
    <property type="entry name" value="PyrdxlP-dep_Trfase_major"/>
</dbReference>
<dbReference type="GO" id="GO:0008483">
    <property type="term" value="F:transaminase activity"/>
    <property type="evidence" value="ECO:0007669"/>
    <property type="project" value="TreeGrafter"/>
</dbReference>
<dbReference type="PANTHER" id="PTHR43795">
    <property type="entry name" value="BIFUNCTIONAL ASPARTATE AMINOTRANSFERASE AND GLUTAMATE/ASPARTATE-PREPHENATE AMINOTRANSFERASE-RELATED"/>
    <property type="match status" value="1"/>
</dbReference>
<dbReference type="GO" id="GO:0006520">
    <property type="term" value="P:amino acid metabolic process"/>
    <property type="evidence" value="ECO:0007669"/>
    <property type="project" value="TreeGrafter"/>
</dbReference>
<dbReference type="Gene3D" id="3.40.640.10">
    <property type="entry name" value="Type I PLP-dependent aspartate aminotransferase-like (Major domain)"/>
    <property type="match status" value="1"/>
</dbReference>
<feature type="domain" description="Aminotransferase class I/classII large" evidence="3">
    <location>
        <begin position="63"/>
        <end position="417"/>
    </location>
</feature>
<dbReference type="AlphaFoldDB" id="A0A168GQH8"/>
<evidence type="ECO:0000256" key="1">
    <source>
        <dbReference type="ARBA" id="ARBA00007441"/>
    </source>
</evidence>
<evidence type="ECO:0000256" key="2">
    <source>
        <dbReference type="ARBA" id="ARBA00022898"/>
    </source>
</evidence>
<sequence>MSLSKRAVAQSIPNPVFDVLCNLWHPSSNPNGYLSLGIAENTLMHGVLGSHIQSSVASLPESAFTYCDGYQRLGRALARFLTRHLQPVAPLTPAHLFVVNGCTTGIESLALCCADPGDYILLGRPYYTAFLDDATLRTGARIAEVSYPDGEDPLGPDCVRRYEDRILAIQADGGKVGALILCHPHNPLGRCYPREVLVDFMRLCEKYALHLISDEIYALSTFSNTLDTHPPPTPFQSILSIDPEGIIDPAREHVLWGMSKDFGANGLRMGVVVSQHNPALHAALQPTGLFGSISSLTEHAVTCILEDDAWVEAYVRENRRLLGERHAEVATWARTHGIEYAAGANAGFFIWLNLGAKYLAHHPEAQGGDVDHLTMDALLESKVFLAAGFRFGADEPGWFRIVYSHDKAFLELGLARILGALTGEHEAE</sequence>
<dbReference type="OrthoDB" id="7042322at2759"/>
<comment type="caution">
    <text evidence="4">The sequence shown here is derived from an EMBL/GenBank/DDBJ whole genome shotgun (WGS) entry which is preliminary data.</text>
</comment>
<evidence type="ECO:0000313" key="4">
    <source>
        <dbReference type="EMBL" id="OAA76783.1"/>
    </source>
</evidence>
<dbReference type="CDD" id="cd00609">
    <property type="entry name" value="AAT_like"/>
    <property type="match status" value="1"/>
</dbReference>
<dbReference type="GO" id="GO:0030170">
    <property type="term" value="F:pyridoxal phosphate binding"/>
    <property type="evidence" value="ECO:0007669"/>
    <property type="project" value="InterPro"/>
</dbReference>
<dbReference type="InterPro" id="IPR015424">
    <property type="entry name" value="PyrdxlP-dep_Trfase"/>
</dbReference>
<accession>A0A168GQH8</accession>
<dbReference type="InterPro" id="IPR004839">
    <property type="entry name" value="Aminotransferase_I/II_large"/>
</dbReference>
<comment type="similarity">
    <text evidence="1">Belongs to the class-I pyridoxal-phosphate-dependent aminotransferase family.</text>
</comment>
<dbReference type="PANTHER" id="PTHR43795:SF63">
    <property type="entry name" value="PUTATIVE (AFU_ORTHOLOGUE AFUA_4G00630)-RELATED"/>
    <property type="match status" value="1"/>
</dbReference>
<dbReference type="InterPro" id="IPR015422">
    <property type="entry name" value="PyrdxlP-dep_Trfase_small"/>
</dbReference>
<keyword evidence="2" id="KW-0663">Pyridoxal phosphate</keyword>
<keyword evidence="4" id="KW-0808">Transferase</keyword>
<proteinExistence type="inferred from homology"/>
<protein>
    <submittedName>
        <fullName evidence="4">Pyridoxal phosphate-dependent transferase, major domain protein</fullName>
    </submittedName>
</protein>
<evidence type="ECO:0000313" key="5">
    <source>
        <dbReference type="Proteomes" id="UP000076881"/>
    </source>
</evidence>
<dbReference type="Pfam" id="PF00155">
    <property type="entry name" value="Aminotran_1_2"/>
    <property type="match status" value="1"/>
</dbReference>
<dbReference type="InterPro" id="IPR050478">
    <property type="entry name" value="Ethylene_sulfur-biosynth"/>
</dbReference>
<dbReference type="STRING" id="1081108.A0A168GQH8"/>